<feature type="region of interest" description="Disordered" evidence="1">
    <location>
        <begin position="144"/>
        <end position="165"/>
    </location>
</feature>
<evidence type="ECO:0000313" key="3">
    <source>
        <dbReference type="Proteomes" id="UP000700855"/>
    </source>
</evidence>
<name>A0ABS0R0B4_9BIFI</name>
<evidence type="ECO:0000313" key="2">
    <source>
        <dbReference type="EMBL" id="MBI0144121.1"/>
    </source>
</evidence>
<keyword evidence="3" id="KW-1185">Reference proteome</keyword>
<feature type="compositionally biased region" description="Basic and acidic residues" evidence="1">
    <location>
        <begin position="152"/>
        <end position="165"/>
    </location>
</feature>
<evidence type="ECO:0000256" key="1">
    <source>
        <dbReference type="SAM" id="MobiDB-lite"/>
    </source>
</evidence>
<organism evidence="2 3">
    <name type="scientific">Bifidobacterium choladohabitans</name>
    <dbReference type="NCBI Taxonomy" id="2750947"/>
    <lineage>
        <taxon>Bacteria</taxon>
        <taxon>Bacillati</taxon>
        <taxon>Actinomycetota</taxon>
        <taxon>Actinomycetes</taxon>
        <taxon>Bifidobacteriales</taxon>
        <taxon>Bifidobacteriaceae</taxon>
        <taxon>Bifidobacterium</taxon>
    </lineage>
</organism>
<sequence>MLSKVTVYVVAKRGWTEFPLLSFALSALLESLSDGVAVGAGEESEEGVGLVGFWGVVVADGDSEVPGAVEGVDGVVDVFGVAAGEEGVAGFVDGLCEITVVEEVPGFCLSTRAVGRPPPPGAFQSSLRARAGCTGIVRDWLGSGSKASQKAGRQDNREQKASNSG</sequence>
<accession>A0ABS0R0B4</accession>
<proteinExistence type="predicted"/>
<reference evidence="2 3" key="1">
    <citation type="submission" date="2020-07" db="EMBL/GenBank/DDBJ databases">
        <title>Isolated bacteria genomes of Apis mellifera.</title>
        <authorList>
            <person name="Wu J."/>
            <person name="Zheng H."/>
        </authorList>
    </citation>
    <scope>NUCLEOTIDE SEQUENCE [LARGE SCALE GENOMIC DNA]</scope>
    <source>
        <strain evidence="2 3">W8116</strain>
    </source>
</reference>
<gene>
    <name evidence="2" type="ORF">H3U98_04920</name>
</gene>
<dbReference type="Proteomes" id="UP000700855">
    <property type="component" value="Unassembled WGS sequence"/>
</dbReference>
<comment type="caution">
    <text evidence="2">The sequence shown here is derived from an EMBL/GenBank/DDBJ whole genome shotgun (WGS) entry which is preliminary data.</text>
</comment>
<dbReference type="EMBL" id="JACFSA010000002">
    <property type="protein sequence ID" value="MBI0144121.1"/>
    <property type="molecule type" value="Genomic_DNA"/>
</dbReference>
<protein>
    <submittedName>
        <fullName evidence="2">Uncharacterized protein</fullName>
    </submittedName>
</protein>
<dbReference type="RefSeq" id="WP_198206109.1">
    <property type="nucleotide sequence ID" value="NZ_JACFSA010000002.1"/>
</dbReference>